<keyword evidence="3" id="KW-0812">Transmembrane</keyword>
<dbReference type="Gene3D" id="3.30.1120.80">
    <property type="match status" value="1"/>
</dbReference>
<proteinExistence type="predicted"/>
<protein>
    <submittedName>
        <fullName evidence="7">LTA synthase family protein</fullName>
    </submittedName>
</protein>
<dbReference type="InterPro" id="IPR017850">
    <property type="entry name" value="Alkaline_phosphatase_core_sf"/>
</dbReference>
<sequence length="392" mass="44569">MIPNKEANSLLDSMYWRKADHVQYIQSKFPEVHKNIVLITIESMSGDFLERYGNTDNLTPNLDKMMKQGICFDNLYAVGNRTVRGLEAVTLCVPPSPGESIIKQKNNEKLFSTAHILRSKGYNVDFIYGGDSYFDNMKEFFSGNEFKVIDQSDFKDYEKTFGTVWGVCDEDLFNKSIKVLNSNAKTGKPFFTHIMTVSNHRPYLYPDGKIDIPSSKKCREGGVKYTDYAIGKFFEVAKKQPWFKNTIFIITADHCASSAGSMDIPLNEYHIPGLIYAPAMIAPSVNKKLISQIDLMPTVFGILHFNYASRFFGQNVLSPLYHQRAFAATYQNLGYIENNNMIVLSAGHKQQQFKLLQDKYSLTTGAQQHNINKTLLHRAVANYQCTGKIRVK</sequence>
<evidence type="ECO:0000256" key="2">
    <source>
        <dbReference type="ARBA" id="ARBA00022475"/>
    </source>
</evidence>
<evidence type="ECO:0000256" key="4">
    <source>
        <dbReference type="ARBA" id="ARBA00022989"/>
    </source>
</evidence>
<dbReference type="EMBL" id="AP024484">
    <property type="protein sequence ID" value="BCS85909.1"/>
    <property type="molecule type" value="Genomic_DNA"/>
</dbReference>
<dbReference type="InterPro" id="IPR000917">
    <property type="entry name" value="Sulfatase_N"/>
</dbReference>
<evidence type="ECO:0000313" key="8">
    <source>
        <dbReference type="Proteomes" id="UP001319045"/>
    </source>
</evidence>
<keyword evidence="8" id="KW-1185">Reference proteome</keyword>
<dbReference type="InterPro" id="IPR050448">
    <property type="entry name" value="OpgB/LTA_synthase_biosynth"/>
</dbReference>
<accession>A0ABN6ELP5</accession>
<keyword evidence="4" id="KW-1133">Transmembrane helix</keyword>
<dbReference type="Gene3D" id="3.40.720.10">
    <property type="entry name" value="Alkaline Phosphatase, subunit A"/>
    <property type="match status" value="1"/>
</dbReference>
<comment type="subcellular location">
    <subcellularLocation>
        <location evidence="1">Cell membrane</location>
        <topology evidence="1">Multi-pass membrane protein</topology>
    </subcellularLocation>
</comment>
<keyword evidence="5" id="KW-0472">Membrane</keyword>
<dbReference type="Pfam" id="PF00884">
    <property type="entry name" value="Sulfatase"/>
    <property type="match status" value="1"/>
</dbReference>
<dbReference type="PANTHER" id="PTHR47371:SF3">
    <property type="entry name" value="PHOSPHOGLYCEROL TRANSFERASE I"/>
    <property type="match status" value="1"/>
</dbReference>
<evidence type="ECO:0000256" key="5">
    <source>
        <dbReference type="ARBA" id="ARBA00023136"/>
    </source>
</evidence>
<evidence type="ECO:0000256" key="1">
    <source>
        <dbReference type="ARBA" id="ARBA00004651"/>
    </source>
</evidence>
<feature type="domain" description="Sulfatase N-terminal" evidence="6">
    <location>
        <begin position="34"/>
        <end position="303"/>
    </location>
</feature>
<gene>
    <name evidence="7" type="ORF">prwr041_18020</name>
</gene>
<reference evidence="7 8" key="1">
    <citation type="journal article" date="2022" name="Int. J. Syst. Evol. Microbiol.">
        <title>Prevotella herbatica sp. nov., a plant polysaccharide-decomposing anaerobic bacterium isolated from a methanogenic reactor.</title>
        <authorList>
            <person name="Uek A."/>
            <person name="Tonouchi A."/>
            <person name="Kaku N."/>
            <person name="Ueki K."/>
        </authorList>
    </citation>
    <scope>NUCLEOTIDE SEQUENCE [LARGE SCALE GENOMIC DNA]</scope>
    <source>
        <strain evidence="7 8">WR041</strain>
    </source>
</reference>
<name>A0ABN6ELP5_9BACT</name>
<evidence type="ECO:0000313" key="7">
    <source>
        <dbReference type="EMBL" id="BCS85909.1"/>
    </source>
</evidence>
<evidence type="ECO:0000256" key="3">
    <source>
        <dbReference type="ARBA" id="ARBA00022692"/>
    </source>
</evidence>
<evidence type="ECO:0000259" key="6">
    <source>
        <dbReference type="Pfam" id="PF00884"/>
    </source>
</evidence>
<keyword evidence="2" id="KW-1003">Cell membrane</keyword>
<dbReference type="Proteomes" id="UP001319045">
    <property type="component" value="Chromosome"/>
</dbReference>
<dbReference type="SUPFAM" id="SSF53649">
    <property type="entry name" value="Alkaline phosphatase-like"/>
    <property type="match status" value="1"/>
</dbReference>
<dbReference type="PANTHER" id="PTHR47371">
    <property type="entry name" value="LIPOTEICHOIC ACID SYNTHASE"/>
    <property type="match status" value="1"/>
</dbReference>
<organism evidence="7 8">
    <name type="scientific">Prevotella herbatica</name>
    <dbReference type="NCBI Taxonomy" id="2801997"/>
    <lineage>
        <taxon>Bacteria</taxon>
        <taxon>Pseudomonadati</taxon>
        <taxon>Bacteroidota</taxon>
        <taxon>Bacteroidia</taxon>
        <taxon>Bacteroidales</taxon>
        <taxon>Prevotellaceae</taxon>
        <taxon>Prevotella</taxon>
    </lineage>
</organism>
<dbReference type="CDD" id="cd16015">
    <property type="entry name" value="LTA_synthase"/>
    <property type="match status" value="1"/>
</dbReference>